<organism>
    <name type="scientific">Ixodes scapularis</name>
    <name type="common">Black-legged tick</name>
    <name type="synonym">Deer tick</name>
    <dbReference type="NCBI Taxonomy" id="6945"/>
    <lineage>
        <taxon>Eukaryota</taxon>
        <taxon>Metazoa</taxon>
        <taxon>Ecdysozoa</taxon>
        <taxon>Arthropoda</taxon>
        <taxon>Chelicerata</taxon>
        <taxon>Arachnida</taxon>
        <taxon>Acari</taxon>
        <taxon>Parasitiformes</taxon>
        <taxon>Ixodida</taxon>
        <taxon>Ixodoidea</taxon>
        <taxon>Ixodidae</taxon>
        <taxon>Ixodinae</taxon>
        <taxon>Ixodes</taxon>
    </lineage>
</organism>
<dbReference type="VEuPathDB" id="VectorBase:ISCI004694"/>
<dbReference type="EMBL" id="DS699732">
    <property type="protein sequence ID" value="EEC05244.1"/>
    <property type="molecule type" value="Genomic_DNA"/>
</dbReference>
<sequence length="125" mass="13658">MRLGIYGTGFRVSVADDEALRSLFATKTYSVSWSAFRNHRQCGPRRPLRLLRGLSCADFRVISISLESCITVHCSAGIFNYLIYAVGRVLPLSAQRPVFPGISFGAISSRLLSKIKVGDMACGSP</sequence>
<reference evidence="2" key="2">
    <citation type="submission" date="2020-05" db="UniProtKB">
        <authorList>
            <consortium name="EnsemblMetazoa"/>
        </authorList>
    </citation>
    <scope>IDENTIFICATION</scope>
    <source>
        <strain evidence="2">wikel</strain>
    </source>
</reference>
<name>B7PF72_IXOSC</name>
<gene>
    <name evidence="1" type="ORF">IscW_ISCW004694</name>
</gene>
<dbReference type="AlphaFoldDB" id="B7PF72"/>
<accession>B7PF72</accession>
<evidence type="ECO:0000313" key="1">
    <source>
        <dbReference type="EMBL" id="EEC05244.1"/>
    </source>
</evidence>
<dbReference type="HOGENOM" id="CLU_1995100_0_0_1"/>
<dbReference type="EnsemblMetazoa" id="ISCW004694-RA">
    <property type="protein sequence ID" value="ISCW004694-PA"/>
    <property type="gene ID" value="ISCW004694"/>
</dbReference>
<evidence type="ECO:0000313" key="2">
    <source>
        <dbReference type="EnsemblMetazoa" id="ISCW004694-PA"/>
    </source>
</evidence>
<keyword evidence="3" id="KW-1185">Reference proteome</keyword>
<dbReference type="EMBL" id="ABJB010088482">
    <property type="status" value="NOT_ANNOTATED_CDS"/>
    <property type="molecule type" value="Genomic_DNA"/>
</dbReference>
<dbReference type="VEuPathDB" id="VectorBase:ISCW004694"/>
<reference evidence="1 3" key="1">
    <citation type="submission" date="2008-03" db="EMBL/GenBank/DDBJ databases">
        <title>Annotation of Ixodes scapularis.</title>
        <authorList>
            <consortium name="Ixodes scapularis Genome Project Consortium"/>
            <person name="Caler E."/>
            <person name="Hannick L.I."/>
            <person name="Bidwell S."/>
            <person name="Joardar V."/>
            <person name="Thiagarajan M."/>
            <person name="Amedeo P."/>
            <person name="Galinsky K.J."/>
            <person name="Schobel S."/>
            <person name="Inman J."/>
            <person name="Hostetler J."/>
            <person name="Miller J."/>
            <person name="Hammond M."/>
            <person name="Megy K."/>
            <person name="Lawson D."/>
            <person name="Kodira C."/>
            <person name="Sutton G."/>
            <person name="Meyer J."/>
            <person name="Hill C.A."/>
            <person name="Birren B."/>
            <person name="Nene V."/>
            <person name="Collins F."/>
            <person name="Alarcon-Chaidez F."/>
            <person name="Wikel S."/>
            <person name="Strausberg R."/>
        </authorList>
    </citation>
    <scope>NUCLEOTIDE SEQUENCE [LARGE SCALE GENOMIC DNA]</scope>
    <source>
        <strain evidence="3">Wikel</strain>
        <strain evidence="1">Wikel colony</strain>
    </source>
</reference>
<dbReference type="PaxDb" id="6945-B7PF72"/>
<protein>
    <submittedName>
        <fullName evidence="1 2">Uncharacterized protein</fullName>
    </submittedName>
</protein>
<evidence type="ECO:0000313" key="3">
    <source>
        <dbReference type="Proteomes" id="UP000001555"/>
    </source>
</evidence>
<proteinExistence type="predicted"/>
<dbReference type="InParanoid" id="B7PF72"/>
<dbReference type="Proteomes" id="UP000001555">
    <property type="component" value="Unassembled WGS sequence"/>
</dbReference>